<dbReference type="EMBL" id="JACHOA010000007">
    <property type="protein sequence ID" value="MBB4615180.1"/>
    <property type="molecule type" value="Genomic_DNA"/>
</dbReference>
<dbReference type="AlphaFoldDB" id="A0A7W7AF93"/>
<comment type="caution">
    <text evidence="2">The sequence shown here is derived from an EMBL/GenBank/DDBJ whole genome shotgun (WGS) entry which is preliminary data.</text>
</comment>
<feature type="compositionally biased region" description="Basic and acidic residues" evidence="1">
    <location>
        <begin position="210"/>
        <end position="222"/>
    </location>
</feature>
<evidence type="ECO:0000313" key="3">
    <source>
        <dbReference type="Proteomes" id="UP000538566"/>
    </source>
</evidence>
<dbReference type="Proteomes" id="UP000538566">
    <property type="component" value="Unassembled WGS sequence"/>
</dbReference>
<gene>
    <name evidence="2" type="ORF">GGR37_003470</name>
</gene>
<reference evidence="2 3" key="1">
    <citation type="submission" date="2020-08" db="EMBL/GenBank/DDBJ databases">
        <title>Genomic Encyclopedia of Type Strains, Phase IV (KMG-IV): sequencing the most valuable type-strain genomes for metagenomic binning, comparative biology and taxonomic classification.</title>
        <authorList>
            <person name="Goeker M."/>
        </authorList>
    </citation>
    <scope>NUCLEOTIDE SEQUENCE [LARGE SCALE GENOMIC DNA]</scope>
    <source>
        <strain evidence="2 3">DSM 17507</strain>
    </source>
</reference>
<keyword evidence="3" id="KW-1185">Reference proteome</keyword>
<evidence type="ECO:0000313" key="2">
    <source>
        <dbReference type="EMBL" id="MBB4615180.1"/>
    </source>
</evidence>
<organism evidence="2 3">
    <name type="scientific">Novosphingobium taihuense</name>
    <dbReference type="NCBI Taxonomy" id="260085"/>
    <lineage>
        <taxon>Bacteria</taxon>
        <taxon>Pseudomonadati</taxon>
        <taxon>Pseudomonadota</taxon>
        <taxon>Alphaproteobacteria</taxon>
        <taxon>Sphingomonadales</taxon>
        <taxon>Sphingomonadaceae</taxon>
        <taxon>Novosphingobium</taxon>
    </lineage>
</organism>
<name>A0A7W7AF93_9SPHN</name>
<feature type="region of interest" description="Disordered" evidence="1">
    <location>
        <begin position="181"/>
        <end position="250"/>
    </location>
</feature>
<proteinExistence type="predicted"/>
<accession>A0A7W7AF93</accession>
<dbReference type="RefSeq" id="WP_144906534.1">
    <property type="nucleotide sequence ID" value="NZ_JACHOA010000007.1"/>
</dbReference>
<sequence length="301" mass="32997">MSSQTAYVRRRRDPAFAAAWDAGLLHAREAAEQVLATRALHGTTETIWFRGEAVGERRRFDARLLLAHLARLDARAAAAPREVHHLAEDFDRMLLALAEGADVAAATGFADPAQDRFLKACEKQAEQDFKRACPYPTDDEPDEAWDLWQEAHDTHMERARQLARESWDAAQSRREAKLAALFGEEDEEEPVEIKENRSPAQAGASVSLRNDGEKPEAFRKPPEVPACAGTPVRESGDQTTPEPCKPRKPLGLLRCGTSPSALLSAGLSWPLPAPHQLPATPVPLPPAPAQPCFAAVTGRSW</sequence>
<protein>
    <submittedName>
        <fullName evidence="2">Uncharacterized protein</fullName>
    </submittedName>
</protein>
<evidence type="ECO:0000256" key="1">
    <source>
        <dbReference type="SAM" id="MobiDB-lite"/>
    </source>
</evidence>
<dbReference type="OrthoDB" id="7504228at2"/>